<gene>
    <name evidence="1" type="ORF">QQX98_011531</name>
</gene>
<evidence type="ECO:0008006" key="3">
    <source>
        <dbReference type="Google" id="ProtNLM"/>
    </source>
</evidence>
<dbReference type="SUPFAM" id="SSF52540">
    <property type="entry name" value="P-loop containing nucleoside triphosphate hydrolases"/>
    <property type="match status" value="1"/>
</dbReference>
<evidence type="ECO:0000313" key="1">
    <source>
        <dbReference type="EMBL" id="KAK7402709.1"/>
    </source>
</evidence>
<organism evidence="1 2">
    <name type="scientific">Neonectria punicea</name>
    <dbReference type="NCBI Taxonomy" id="979145"/>
    <lineage>
        <taxon>Eukaryota</taxon>
        <taxon>Fungi</taxon>
        <taxon>Dikarya</taxon>
        <taxon>Ascomycota</taxon>
        <taxon>Pezizomycotina</taxon>
        <taxon>Sordariomycetes</taxon>
        <taxon>Hypocreomycetidae</taxon>
        <taxon>Hypocreales</taxon>
        <taxon>Nectriaceae</taxon>
        <taxon>Neonectria</taxon>
    </lineage>
</organism>
<proteinExistence type="predicted"/>
<sequence>MSSDSAVNVIRLSWKPVDRKFQHLQKKIEDAGRSFKEEVSLHHAKETHELRKEGPPKKANIPCRIIPSAHNRLFFPRLSIKKQIEDHLLPTKSASIADLKAFLLHGLGGSGKTQLAVKFAYSHWNDYDINIWAVAATERSRDLRITLSKQRKRSVSQTVETQEPPG</sequence>
<dbReference type="Gene3D" id="3.40.50.300">
    <property type="entry name" value="P-loop containing nucleotide triphosphate hydrolases"/>
    <property type="match status" value="1"/>
</dbReference>
<name>A0ABR1GLT3_9HYPO</name>
<comment type="caution">
    <text evidence="1">The sequence shown here is derived from an EMBL/GenBank/DDBJ whole genome shotgun (WGS) entry which is preliminary data.</text>
</comment>
<evidence type="ECO:0000313" key="2">
    <source>
        <dbReference type="Proteomes" id="UP001498476"/>
    </source>
</evidence>
<protein>
    <recommendedName>
        <fullName evidence="3">NB-ARC domain-containing protein</fullName>
    </recommendedName>
</protein>
<reference evidence="1 2" key="1">
    <citation type="journal article" date="2025" name="Microbiol. Resour. Announc.">
        <title>Draft genome sequences for Neonectria magnoliae and Neonectria punicea, canker pathogens of Liriodendron tulipifera and Acer saccharum in West Virginia.</title>
        <authorList>
            <person name="Petronek H.M."/>
            <person name="Kasson M.T."/>
            <person name="Metheny A.M."/>
            <person name="Stauder C.M."/>
            <person name="Lovett B."/>
            <person name="Lynch S.C."/>
            <person name="Garnas J.R."/>
            <person name="Kasson L.R."/>
            <person name="Stajich J.E."/>
        </authorList>
    </citation>
    <scope>NUCLEOTIDE SEQUENCE [LARGE SCALE GENOMIC DNA]</scope>
    <source>
        <strain evidence="1 2">NRRL 64653</strain>
    </source>
</reference>
<dbReference type="InterPro" id="IPR027417">
    <property type="entry name" value="P-loop_NTPase"/>
</dbReference>
<accession>A0ABR1GLT3</accession>
<keyword evidence="2" id="KW-1185">Reference proteome</keyword>
<dbReference type="EMBL" id="JAZAVJ010000287">
    <property type="protein sequence ID" value="KAK7402709.1"/>
    <property type="molecule type" value="Genomic_DNA"/>
</dbReference>
<dbReference type="Proteomes" id="UP001498476">
    <property type="component" value="Unassembled WGS sequence"/>
</dbReference>